<feature type="transmembrane region" description="Helical" evidence="1">
    <location>
        <begin position="382"/>
        <end position="408"/>
    </location>
</feature>
<sequence length="531" mass="59096">MKDVFKPPKKNITWELSSQLCGRRFDNTSGYTKLKLIIVKATKLCCLQSGTWQWNFEGQPIKIYYEEHEEESSSNAKNILMIPTISDVSTVEEWRAVAKDIVTRKGNVSWRATIVDWPGLGYSDRPLLNYNAQVMESFLIELMNAKDSPLSSSAVAPTWCGPLPIVFGRTSEMESRYGLLRGTLRAPAVGWMMYNVLVSNEKSIESQYKSHVYADPNNVTLSIIKSRYALTKRKGSRYVPAAFLTGLLDPVKTREEFLDLFAKLDEKIKFPTWETWSNFDDVRRADQDGSFVMKKGYVVLRRRDGAFGAVASYGECRRNHAASTGGYVVDGCMEFMAGGDDGLKCTACGCHRSFHRKVVLYDQSPPVTPAILRRRQGGLSMALASALIVSASPAKLTPLLLLFPSILWPSVGSNQGINNLSGILVLLNLATVSGLTVHISKRSHKSSERLATLGRDWTIMCNSYCVLVGFLLNIINSERPEKRFPTPVSVLLSAAVFAFVHLAPGEFTQLFVFGSADELDLKLPMNLILNC</sequence>
<dbReference type="InterPro" id="IPR006456">
    <property type="entry name" value="ZF_HD_homeobox_Cys/His_dimer"/>
</dbReference>
<keyword evidence="1" id="KW-1133">Transmembrane helix</keyword>
<dbReference type="SUPFAM" id="SSF53474">
    <property type="entry name" value="alpha/beta-Hydrolases"/>
    <property type="match status" value="1"/>
</dbReference>
<dbReference type="NCBIfam" id="TIGR01566">
    <property type="entry name" value="ZF_HD_prot_N"/>
    <property type="match status" value="1"/>
</dbReference>
<dbReference type="OrthoDB" id="438440at2759"/>
<dbReference type="PANTHER" id="PTHR47914">
    <property type="entry name" value="ALPHA/BETA-HYDROLASES SUPERFAMILY PROTEIN"/>
    <property type="match status" value="1"/>
</dbReference>
<dbReference type="Pfam" id="PF04770">
    <property type="entry name" value="ZF-HD_dimer"/>
    <property type="match status" value="1"/>
</dbReference>
<proteinExistence type="predicted"/>
<evidence type="ECO:0000313" key="4">
    <source>
        <dbReference type="Proteomes" id="UP000636800"/>
    </source>
</evidence>
<keyword evidence="1" id="KW-0812">Transmembrane</keyword>
<evidence type="ECO:0000313" key="3">
    <source>
        <dbReference type="EMBL" id="KAG0497665.1"/>
    </source>
</evidence>
<dbReference type="GO" id="GO:0009507">
    <property type="term" value="C:chloroplast"/>
    <property type="evidence" value="ECO:0007669"/>
    <property type="project" value="TreeGrafter"/>
</dbReference>
<dbReference type="PROSITE" id="PS51523">
    <property type="entry name" value="ZF_HD_DIMER"/>
    <property type="match status" value="1"/>
</dbReference>
<organism evidence="3 4">
    <name type="scientific">Vanilla planifolia</name>
    <name type="common">Vanilla</name>
    <dbReference type="NCBI Taxonomy" id="51239"/>
    <lineage>
        <taxon>Eukaryota</taxon>
        <taxon>Viridiplantae</taxon>
        <taxon>Streptophyta</taxon>
        <taxon>Embryophyta</taxon>
        <taxon>Tracheophyta</taxon>
        <taxon>Spermatophyta</taxon>
        <taxon>Magnoliopsida</taxon>
        <taxon>Liliopsida</taxon>
        <taxon>Asparagales</taxon>
        <taxon>Orchidaceae</taxon>
        <taxon>Vanilloideae</taxon>
        <taxon>Vanilleae</taxon>
        <taxon>Vanilla</taxon>
    </lineage>
</organism>
<evidence type="ECO:0000259" key="2">
    <source>
        <dbReference type="PROSITE" id="PS51523"/>
    </source>
</evidence>
<dbReference type="InterPro" id="IPR029058">
    <property type="entry name" value="AB_hydrolase_fold"/>
</dbReference>
<keyword evidence="1" id="KW-0472">Membrane</keyword>
<dbReference type="Proteomes" id="UP000636800">
    <property type="component" value="Chromosome 1"/>
</dbReference>
<dbReference type="PANTHER" id="PTHR47914:SF1">
    <property type="entry name" value="ALPHA_BETA-HYDROLASES SUPERFAMILY PROTEIN"/>
    <property type="match status" value="1"/>
</dbReference>
<feature type="transmembrane region" description="Helical" evidence="1">
    <location>
        <begin position="487"/>
        <end position="503"/>
    </location>
</feature>
<feature type="domain" description="ZF-HD dimerization-type" evidence="2">
    <location>
        <begin position="313"/>
        <end position="358"/>
    </location>
</feature>
<dbReference type="AlphaFoldDB" id="A0A835VHY6"/>
<evidence type="ECO:0000256" key="1">
    <source>
        <dbReference type="SAM" id="Phobius"/>
    </source>
</evidence>
<accession>A0A835VHY6</accession>
<dbReference type="EMBL" id="JADCNL010000001">
    <property type="protein sequence ID" value="KAG0497665.1"/>
    <property type="molecule type" value="Genomic_DNA"/>
</dbReference>
<feature type="transmembrane region" description="Helical" evidence="1">
    <location>
        <begin position="457"/>
        <end position="475"/>
    </location>
</feature>
<keyword evidence="4" id="KW-1185">Reference proteome</keyword>
<name>A0A835VHY6_VANPL</name>
<feature type="transmembrane region" description="Helical" evidence="1">
    <location>
        <begin position="420"/>
        <end position="437"/>
    </location>
</feature>
<gene>
    <name evidence="3" type="ORF">HPP92_002356</name>
</gene>
<comment type="caution">
    <text evidence="3">The sequence shown here is derived from an EMBL/GenBank/DDBJ whole genome shotgun (WGS) entry which is preliminary data.</text>
</comment>
<reference evidence="3 4" key="1">
    <citation type="journal article" date="2020" name="Nat. Food">
        <title>A phased Vanilla planifolia genome enables genetic improvement of flavour and production.</title>
        <authorList>
            <person name="Hasing T."/>
            <person name="Tang H."/>
            <person name="Brym M."/>
            <person name="Khazi F."/>
            <person name="Huang T."/>
            <person name="Chambers A.H."/>
        </authorList>
    </citation>
    <scope>NUCLEOTIDE SEQUENCE [LARGE SCALE GENOMIC DNA]</scope>
    <source>
        <tissue evidence="3">Leaf</tissue>
    </source>
</reference>
<protein>
    <recommendedName>
        <fullName evidence="2">ZF-HD dimerization-type domain-containing protein</fullName>
    </recommendedName>
</protein>